<comment type="caution">
    <text evidence="1">The sequence shown here is derived from an EMBL/GenBank/DDBJ whole genome shotgun (WGS) entry which is preliminary data.</text>
</comment>
<name>A0A8H3BY31_9AGAM</name>
<evidence type="ECO:0000313" key="2">
    <source>
        <dbReference type="Proteomes" id="UP000663841"/>
    </source>
</evidence>
<evidence type="ECO:0000313" key="1">
    <source>
        <dbReference type="EMBL" id="CAE6467929.1"/>
    </source>
</evidence>
<organism evidence="1 2">
    <name type="scientific">Rhizoctonia solani</name>
    <dbReference type="NCBI Taxonomy" id="456999"/>
    <lineage>
        <taxon>Eukaryota</taxon>
        <taxon>Fungi</taxon>
        <taxon>Dikarya</taxon>
        <taxon>Basidiomycota</taxon>
        <taxon>Agaricomycotina</taxon>
        <taxon>Agaricomycetes</taxon>
        <taxon>Cantharellales</taxon>
        <taxon>Ceratobasidiaceae</taxon>
        <taxon>Rhizoctonia</taxon>
    </lineage>
</organism>
<sequence length="373" mass="41274">MATYATYETEVGLSRLRQKQLRAAEQPGESDISIARADRSIEGIAHLNSDKPLVQTKSKRLELRTGLGKIDVELVIEGHERLGLEAIGENREASVSVKITRISQASRFDLVIQTPGDIDIGLPLDFTGLFTYEHAKQGYFSERAQTILGPDAEHVEYLPDGSTRRKLGNLARVAGELPLVQTKSKRLELRTGLGKIDVELVIEGHERLGLEAIGENREASVSVKITRISQASRFDLVIQTPGDIDIGLPLDFTGLFTYEHAKQGYFSERAQTILGPDAEHVEYLPDGSTRRKLGNLARVAGELVGDTVLVRCEHEDAQVRVMMWDEEVGTSLFSLSSIARKIRGAPKEGVSFRRRDPSISRLGLFPSLASDYR</sequence>
<proteinExistence type="predicted"/>
<dbReference type="Proteomes" id="UP000663841">
    <property type="component" value="Unassembled WGS sequence"/>
</dbReference>
<dbReference type="EMBL" id="CAJMWW010000344">
    <property type="protein sequence ID" value="CAE6467929.1"/>
    <property type="molecule type" value="Genomic_DNA"/>
</dbReference>
<protein>
    <submittedName>
        <fullName evidence="1">Uncharacterized protein</fullName>
    </submittedName>
</protein>
<dbReference type="AlphaFoldDB" id="A0A8H3BY31"/>
<accession>A0A8H3BY31</accession>
<gene>
    <name evidence="1" type="ORF">RDB_LOCUS169446</name>
</gene>
<reference evidence="1" key="1">
    <citation type="submission" date="2021-01" db="EMBL/GenBank/DDBJ databases">
        <authorList>
            <person name="Kaushik A."/>
        </authorList>
    </citation>
    <scope>NUCLEOTIDE SEQUENCE</scope>
    <source>
        <strain evidence="1">AG3-T5</strain>
    </source>
</reference>